<keyword evidence="2" id="KW-1185">Reference proteome</keyword>
<gene>
    <name evidence="1" type="ORF">GNZ18_02585</name>
</gene>
<dbReference type="InterPro" id="IPR036890">
    <property type="entry name" value="HATPase_C_sf"/>
</dbReference>
<dbReference type="SUPFAM" id="SSF55874">
    <property type="entry name" value="ATPase domain of HSP90 chaperone/DNA topoisomerase II/histidine kinase"/>
    <property type="match status" value="1"/>
</dbReference>
<comment type="caution">
    <text evidence="1">The sequence shown here is derived from an EMBL/GenBank/DDBJ whole genome shotgun (WGS) entry which is preliminary data.</text>
</comment>
<evidence type="ECO:0008006" key="3">
    <source>
        <dbReference type="Google" id="ProtNLM"/>
    </source>
</evidence>
<sequence length="648" mass="74166">MTDGRLQLKFGGSLVEQLGAQLYPSVTATVAELISNAWDADAKHVWIQIPFGKWQPDDEIVVLDDGHGMTRQQAQDTYLVVGRKRRIQFGNKSESQGRLVHGRKGIGKLAAFGTAGVLDCTTIRSGERTDFRLDYDHIRQLSPAEDYEVEDVSELQPMVTPDGDVLEHGTRVRLSRLKLKKSISRDQFMRSMSRRFALSENEMQIIINSSEGLKRFDIKCQFRFPKDGVPTGDVHVAANGWAEETLINEAGDPRPVRWWIGFTEKPLDEDAQQGISIIANGKMAQRPFKFESSQGTEGQLGQEYLVGEVRADWLDIGVDIEDDLIQSNRDQLQLEDERLQFFLDWGRRRLRWALKERNTLRREATYEKVQVNEDVKEILKPYTKTEQRRLLNVARTVSKIPEIDERGLADAMKSVVNAQSEKAVRELMEEIEEQDDAFQERVWQIVHDFGLIDARRVLSIIEARLATIRKLKDAIKNGAREVPEIHKIVISDPWLLDPRWNIIADEVDVSTLGVAYDPEEGEDGLRLDFIFALAPHPPARLDEVIVVEIKRGTDAKGKERKVTHDEVTKFHLYVLAVREHYQRSTEHPAVRGLMITQAYTAQADSLRRSLESSTDVRLSFRTWDRVIEETERMHVAWLNVSKDRIAEG</sequence>
<dbReference type="Gene3D" id="3.30.565.10">
    <property type="entry name" value="Histidine kinase-like ATPase, C-terminal domain"/>
    <property type="match status" value="1"/>
</dbReference>
<accession>A0A7K1KTI7</accession>
<protein>
    <recommendedName>
        <fullName evidence="3">ATP-binding protein</fullName>
    </recommendedName>
</protein>
<proteinExistence type="predicted"/>
<dbReference type="AlphaFoldDB" id="A0A7K1KTI7"/>
<evidence type="ECO:0000313" key="1">
    <source>
        <dbReference type="EMBL" id="MUN35489.1"/>
    </source>
</evidence>
<dbReference type="Proteomes" id="UP000432015">
    <property type="component" value="Unassembled WGS sequence"/>
</dbReference>
<dbReference type="EMBL" id="WOFH01000001">
    <property type="protein sequence ID" value="MUN35489.1"/>
    <property type="molecule type" value="Genomic_DNA"/>
</dbReference>
<dbReference type="Pfam" id="PF13589">
    <property type="entry name" value="HATPase_c_3"/>
    <property type="match status" value="1"/>
</dbReference>
<evidence type="ECO:0000313" key="2">
    <source>
        <dbReference type="Proteomes" id="UP000432015"/>
    </source>
</evidence>
<organism evidence="1 2">
    <name type="scientific">Actinomadura litoris</name>
    <dbReference type="NCBI Taxonomy" id="2678616"/>
    <lineage>
        <taxon>Bacteria</taxon>
        <taxon>Bacillati</taxon>
        <taxon>Actinomycetota</taxon>
        <taxon>Actinomycetes</taxon>
        <taxon>Streptosporangiales</taxon>
        <taxon>Thermomonosporaceae</taxon>
        <taxon>Actinomadura</taxon>
    </lineage>
</organism>
<name>A0A7K1KTI7_9ACTN</name>
<reference evidence="1 2" key="1">
    <citation type="submission" date="2019-11" db="EMBL/GenBank/DDBJ databases">
        <authorList>
            <person name="Cao P."/>
        </authorList>
    </citation>
    <scope>NUCLEOTIDE SEQUENCE [LARGE SCALE GENOMIC DNA]</scope>
    <source>
        <strain evidence="1 2">NEAU-AAG5</strain>
    </source>
</reference>